<protein>
    <submittedName>
        <fullName evidence="1">Uncharacterized protein</fullName>
    </submittedName>
</protein>
<dbReference type="STRING" id="563176.SAMN04488090_4564"/>
<evidence type="ECO:0000313" key="1">
    <source>
        <dbReference type="EMBL" id="SDM92026.1"/>
    </source>
</evidence>
<name>A0A1G9X696_9BACT</name>
<dbReference type="Proteomes" id="UP000198901">
    <property type="component" value="Unassembled WGS sequence"/>
</dbReference>
<dbReference type="AlphaFoldDB" id="A0A1G9X696"/>
<proteinExistence type="predicted"/>
<keyword evidence="2" id="KW-1185">Reference proteome</keyword>
<evidence type="ECO:0000313" key="2">
    <source>
        <dbReference type="Proteomes" id="UP000198901"/>
    </source>
</evidence>
<dbReference type="OrthoDB" id="639513at2"/>
<dbReference type="PROSITE" id="PS51257">
    <property type="entry name" value="PROKAR_LIPOPROTEIN"/>
    <property type="match status" value="1"/>
</dbReference>
<accession>A0A1G9X696</accession>
<gene>
    <name evidence="1" type="ORF">SAMN04488090_4564</name>
</gene>
<dbReference type="EMBL" id="FNGS01000010">
    <property type="protein sequence ID" value="SDM92026.1"/>
    <property type="molecule type" value="Genomic_DNA"/>
</dbReference>
<reference evidence="1 2" key="1">
    <citation type="submission" date="2016-10" db="EMBL/GenBank/DDBJ databases">
        <authorList>
            <person name="de Groot N.N."/>
        </authorList>
    </citation>
    <scope>NUCLEOTIDE SEQUENCE [LARGE SCALE GENOMIC DNA]</scope>
    <source>
        <strain evidence="1 2">DSM 21668</strain>
    </source>
</reference>
<dbReference type="RefSeq" id="WP_093208135.1">
    <property type="nucleotide sequence ID" value="NZ_FNGS01000010.1"/>
</dbReference>
<organism evidence="1 2">
    <name type="scientific">Siphonobacter aquaeclarae</name>
    <dbReference type="NCBI Taxonomy" id="563176"/>
    <lineage>
        <taxon>Bacteria</taxon>
        <taxon>Pseudomonadati</taxon>
        <taxon>Bacteroidota</taxon>
        <taxon>Cytophagia</taxon>
        <taxon>Cytophagales</taxon>
        <taxon>Cytophagaceae</taxon>
        <taxon>Siphonobacter</taxon>
    </lineage>
</organism>
<sequence length="324" mass="36992">MKKSICILAFLFATLWTSCQKKSDELRTDNSISVIGGRLRFANEKLFRMTLMDLSDAKRSKITKSLLPENFESIGKQVEVAGRDTLPFPACYYPVLNSNMEYQVADTIFRYDLTKRVKYAIPSSDMSEFENNEIGRDKYVVAQFSSNVLQMPASKSGRSYLTNIEIDARHQKEFYLEQYNGLPAQGRRKYVHELVTYQEIMLVGNRVVVAYLDLRIKLESKARTGWDPTNEARHISYSLTGETKVLTSSSPSTWYPQNNQNNININDVIVSFSDLKIPLQQFSYAMVGSQAGHYFSVELNGFISQQVNGDVPQNAWINSGYPLW</sequence>